<dbReference type="EMBL" id="CP029159">
    <property type="protein sequence ID" value="QKM69293.1"/>
    <property type="molecule type" value="Genomic_DNA"/>
</dbReference>
<reference evidence="2 3" key="1">
    <citation type="journal article" date="2012" name="J. Bacteriol.">
        <title>Draft genome of Streptomyces tsukubaensis NRRL 18488, the producer of the clinically important immunosuppressant tacrolimus (FK506).</title>
        <authorList>
            <person name="Barreiro C."/>
            <person name="Prieto C."/>
            <person name="Sola-Landa A."/>
            <person name="Solera E."/>
            <person name="Martinez-Castro M."/>
            <person name="Perez-Redondo R."/>
            <person name="Garcia-Estrada C."/>
            <person name="Aparicio J.F."/>
            <person name="Fernandez-Martinez L.T."/>
            <person name="Santos-Aberturas J."/>
            <person name="Salehi-Najafabadi Z."/>
            <person name="Rodriguez-Garcia A."/>
            <person name="Tauch A."/>
            <person name="Martin J.F."/>
        </authorList>
    </citation>
    <scope>NUCLEOTIDE SEQUENCE [LARGE SCALE GENOMIC DNA]</scope>
    <source>
        <strain evidence="3">DSM 42081 / NBRC 108919 / NRRL 18488 / 9993</strain>
    </source>
</reference>
<name>A0A7G3UFW4_STRT9</name>
<protein>
    <submittedName>
        <fullName evidence="2">Uncharacterized protein</fullName>
    </submittedName>
</protein>
<sequence length="102" mass="11497">MRNLIVQAFSWVLHQLLPARGRHRAPVRSVPTPTHSTCPSAWSRPWTGPSSDTARTIFTAEEARGLTDEQCERFYATAWAELGWDYPYTAEGVHQVSAEVRA</sequence>
<feature type="region of interest" description="Disordered" evidence="1">
    <location>
        <begin position="25"/>
        <end position="50"/>
    </location>
</feature>
<evidence type="ECO:0000313" key="2">
    <source>
        <dbReference type="EMBL" id="QKM69293.1"/>
    </source>
</evidence>
<dbReference type="Proteomes" id="UP000005940">
    <property type="component" value="Chromosome"/>
</dbReference>
<organism evidence="2 3">
    <name type="scientific">Streptomyces tsukubensis (strain DSM 42081 / NBRC 108919 / NRRL 18488 / 9993)</name>
    <dbReference type="NCBI Taxonomy" id="1114943"/>
    <lineage>
        <taxon>Bacteria</taxon>
        <taxon>Bacillati</taxon>
        <taxon>Actinomycetota</taxon>
        <taxon>Actinomycetes</taxon>
        <taxon>Kitasatosporales</taxon>
        <taxon>Streptomycetaceae</taxon>
        <taxon>Streptomyces</taxon>
    </lineage>
</organism>
<proteinExistence type="predicted"/>
<evidence type="ECO:0000256" key="1">
    <source>
        <dbReference type="SAM" id="MobiDB-lite"/>
    </source>
</evidence>
<accession>A0A7G3UFW4</accession>
<dbReference type="AlphaFoldDB" id="A0A7G3UFW4"/>
<gene>
    <name evidence="2" type="ORF">STSU_021100</name>
</gene>
<feature type="compositionally biased region" description="Polar residues" evidence="1">
    <location>
        <begin position="31"/>
        <end position="40"/>
    </location>
</feature>
<keyword evidence="3" id="KW-1185">Reference proteome</keyword>
<evidence type="ECO:0000313" key="3">
    <source>
        <dbReference type="Proteomes" id="UP000005940"/>
    </source>
</evidence>